<organism evidence="1">
    <name type="scientific">Rhizophora mucronata</name>
    <name type="common">Asiatic mangrove</name>
    <dbReference type="NCBI Taxonomy" id="61149"/>
    <lineage>
        <taxon>Eukaryota</taxon>
        <taxon>Viridiplantae</taxon>
        <taxon>Streptophyta</taxon>
        <taxon>Embryophyta</taxon>
        <taxon>Tracheophyta</taxon>
        <taxon>Spermatophyta</taxon>
        <taxon>Magnoliopsida</taxon>
        <taxon>eudicotyledons</taxon>
        <taxon>Gunneridae</taxon>
        <taxon>Pentapetalae</taxon>
        <taxon>rosids</taxon>
        <taxon>fabids</taxon>
        <taxon>Malpighiales</taxon>
        <taxon>Rhizophoraceae</taxon>
        <taxon>Rhizophora</taxon>
    </lineage>
</organism>
<sequence length="33" mass="3805">MHLHMFKNLAGRLKCRVLNSTSKDYPCSKHSDS</sequence>
<reference evidence="1" key="1">
    <citation type="submission" date="2018-02" db="EMBL/GenBank/DDBJ databases">
        <title>Rhizophora mucronata_Transcriptome.</title>
        <authorList>
            <person name="Meera S.P."/>
            <person name="Sreeshan A."/>
            <person name="Augustine A."/>
        </authorList>
    </citation>
    <scope>NUCLEOTIDE SEQUENCE</scope>
    <source>
        <tissue evidence="1">Leaf</tissue>
    </source>
</reference>
<dbReference type="AlphaFoldDB" id="A0A2P2QP38"/>
<accession>A0A2P2QP38</accession>
<proteinExistence type="predicted"/>
<dbReference type="EMBL" id="GGEC01088170">
    <property type="protein sequence ID" value="MBX68654.1"/>
    <property type="molecule type" value="Transcribed_RNA"/>
</dbReference>
<protein>
    <submittedName>
        <fullName evidence="1">Uncharacterized protein</fullName>
    </submittedName>
</protein>
<name>A0A2P2QP38_RHIMU</name>
<evidence type="ECO:0000313" key="1">
    <source>
        <dbReference type="EMBL" id="MBX68654.1"/>
    </source>
</evidence>